<evidence type="ECO:0000256" key="6">
    <source>
        <dbReference type="ARBA" id="ARBA00022723"/>
    </source>
</evidence>
<dbReference type="Gene3D" id="3.40.50.200">
    <property type="entry name" value="Peptidase S8/S53 domain"/>
    <property type="match status" value="1"/>
</dbReference>
<dbReference type="InterPro" id="IPR023827">
    <property type="entry name" value="Peptidase_S8_Asp-AS"/>
</dbReference>
<dbReference type="PROSITE" id="PS00137">
    <property type="entry name" value="SUBTILASE_HIS"/>
    <property type="match status" value="1"/>
</dbReference>
<dbReference type="InterPro" id="IPR050131">
    <property type="entry name" value="Peptidase_S8_subtilisin-like"/>
</dbReference>
<accession>A0ABW0YIW2</accession>
<dbReference type="InterPro" id="IPR023828">
    <property type="entry name" value="Peptidase_S8_Ser-AS"/>
</dbReference>
<comment type="subcellular location">
    <subcellularLocation>
        <location evidence="2">Secreted</location>
    </subcellularLocation>
</comment>
<evidence type="ECO:0000256" key="4">
    <source>
        <dbReference type="ARBA" id="ARBA00022525"/>
    </source>
</evidence>
<dbReference type="Pfam" id="PF00082">
    <property type="entry name" value="Peptidase_S8"/>
    <property type="match status" value="1"/>
</dbReference>
<feature type="active site" description="Charge relay system" evidence="10">
    <location>
        <position position="128"/>
    </location>
</feature>
<evidence type="ECO:0000259" key="12">
    <source>
        <dbReference type="Pfam" id="PF00082"/>
    </source>
</evidence>
<dbReference type="Gene3D" id="3.30.70.80">
    <property type="entry name" value="Peptidase S8 propeptide/proteinase inhibitor I9"/>
    <property type="match status" value="1"/>
</dbReference>
<evidence type="ECO:0000313" key="14">
    <source>
        <dbReference type="Proteomes" id="UP001596142"/>
    </source>
</evidence>
<evidence type="ECO:0000256" key="1">
    <source>
        <dbReference type="ARBA" id="ARBA00001913"/>
    </source>
</evidence>
<dbReference type="InterPro" id="IPR034202">
    <property type="entry name" value="Subtilisin_Carlsberg-like"/>
</dbReference>
<dbReference type="PROSITE" id="PS00138">
    <property type="entry name" value="SUBTILASE_SER"/>
    <property type="match status" value="1"/>
</dbReference>
<evidence type="ECO:0000256" key="11">
    <source>
        <dbReference type="RuleBase" id="RU003355"/>
    </source>
</evidence>
<dbReference type="RefSeq" id="WP_385938085.1">
    <property type="nucleotide sequence ID" value="NZ_JBHSOZ010000002.1"/>
</dbReference>
<dbReference type="InterPro" id="IPR036852">
    <property type="entry name" value="Peptidase_S8/S53_dom_sf"/>
</dbReference>
<keyword evidence="7 10" id="KW-0378">Hydrolase</keyword>
<sequence>MRVIVSTLLIVLLITVSGFNSNAYGSGQEKKERYLVTFENQGAKDRVHIPQHNVVYDFSSFSVSVVEMNENAANGLANNPHVTAVEKDSLVHAHSQSQEADWGLTRIYGENDWETGFTGTGVKIALLDSGIAEHPDLQIAGGAAFLGGSRTNSEDYTDENGHGTHVAGIVGALNNEIGTVGIAHEADIYGVKVLDKNGSGFLSDVAAGVDWAVEQEMDIINLSLGTSSHSTALEKAVNEAYEAGVLVVASAGNSGNRGGNNDTVMYPAKYESVIGVGATNQDDERPSFSSTGPDLEAAAPGVQILSTYLKGDYARLSGTSMAAPYVAGNLALLKNAYPDADHKEIREMLQNHYTIDLGSTNRYGYGLIQAPHKNKEVEVEVEIEDDEHAEEEFVPSLNVTVDHESPANGKLDVTISTTNQNGEKVQEAAIDLLINAPRGKDQQIEGFTSEEGIYTGTIDLHRNFYGEYLISGRVTHPEFKDNKDVSYSFTLAR</sequence>
<feature type="active site" description="Charge relay system" evidence="10">
    <location>
        <position position="162"/>
    </location>
</feature>
<evidence type="ECO:0000256" key="10">
    <source>
        <dbReference type="PROSITE-ProRule" id="PRU01240"/>
    </source>
</evidence>
<evidence type="ECO:0000256" key="2">
    <source>
        <dbReference type="ARBA" id="ARBA00004613"/>
    </source>
</evidence>
<dbReference type="InterPro" id="IPR022398">
    <property type="entry name" value="Peptidase_S8_His-AS"/>
</dbReference>
<comment type="cofactor">
    <cofactor evidence="1">
        <name>Ca(2+)</name>
        <dbReference type="ChEBI" id="CHEBI:29108"/>
    </cofactor>
</comment>
<dbReference type="InterPro" id="IPR015500">
    <property type="entry name" value="Peptidase_S8_subtilisin-rel"/>
</dbReference>
<keyword evidence="4" id="KW-0964">Secreted</keyword>
<gene>
    <name evidence="13" type="ORF">ACFPU1_02310</name>
</gene>
<proteinExistence type="inferred from homology"/>
<evidence type="ECO:0000256" key="7">
    <source>
        <dbReference type="ARBA" id="ARBA00022801"/>
    </source>
</evidence>
<name>A0ABW0YIW2_9BACI</name>
<dbReference type="CDD" id="cd07477">
    <property type="entry name" value="Peptidases_S8_Subtilisin_subset"/>
    <property type="match status" value="1"/>
</dbReference>
<dbReference type="PANTHER" id="PTHR43806">
    <property type="entry name" value="PEPTIDASE S8"/>
    <property type="match status" value="1"/>
</dbReference>
<dbReference type="PANTHER" id="PTHR43806:SF11">
    <property type="entry name" value="CEREVISIN-RELATED"/>
    <property type="match status" value="1"/>
</dbReference>
<protein>
    <submittedName>
        <fullName evidence="13">S8 family peptidase</fullName>
    </submittedName>
</protein>
<keyword evidence="9" id="KW-0106">Calcium</keyword>
<comment type="caution">
    <text evidence="13">The sequence shown here is derived from an EMBL/GenBank/DDBJ whole genome shotgun (WGS) entry which is preliminary data.</text>
</comment>
<dbReference type="EMBL" id="JBHSOZ010000002">
    <property type="protein sequence ID" value="MFC5711611.1"/>
    <property type="molecule type" value="Genomic_DNA"/>
</dbReference>
<dbReference type="Proteomes" id="UP001596142">
    <property type="component" value="Unassembled WGS sequence"/>
</dbReference>
<reference evidence="14" key="1">
    <citation type="journal article" date="2019" name="Int. J. Syst. Evol. Microbiol.">
        <title>The Global Catalogue of Microorganisms (GCM) 10K type strain sequencing project: providing services to taxonomists for standard genome sequencing and annotation.</title>
        <authorList>
            <consortium name="The Broad Institute Genomics Platform"/>
            <consortium name="The Broad Institute Genome Sequencing Center for Infectious Disease"/>
            <person name="Wu L."/>
            <person name="Ma J."/>
        </authorList>
    </citation>
    <scope>NUCLEOTIDE SEQUENCE [LARGE SCALE GENOMIC DNA]</scope>
    <source>
        <strain evidence="14">CECT 7184</strain>
    </source>
</reference>
<evidence type="ECO:0000256" key="5">
    <source>
        <dbReference type="ARBA" id="ARBA00022670"/>
    </source>
</evidence>
<dbReference type="InterPro" id="IPR000209">
    <property type="entry name" value="Peptidase_S8/S53_dom"/>
</dbReference>
<evidence type="ECO:0000313" key="13">
    <source>
        <dbReference type="EMBL" id="MFC5711611.1"/>
    </source>
</evidence>
<keyword evidence="14" id="KW-1185">Reference proteome</keyword>
<evidence type="ECO:0000256" key="3">
    <source>
        <dbReference type="ARBA" id="ARBA00011073"/>
    </source>
</evidence>
<dbReference type="PROSITE" id="PS00136">
    <property type="entry name" value="SUBTILASE_ASP"/>
    <property type="match status" value="1"/>
</dbReference>
<evidence type="ECO:0000256" key="8">
    <source>
        <dbReference type="ARBA" id="ARBA00022825"/>
    </source>
</evidence>
<feature type="domain" description="Peptidase S8/S53" evidence="12">
    <location>
        <begin position="119"/>
        <end position="366"/>
    </location>
</feature>
<dbReference type="SUPFAM" id="SSF52743">
    <property type="entry name" value="Subtilisin-like"/>
    <property type="match status" value="1"/>
</dbReference>
<evidence type="ECO:0000256" key="9">
    <source>
        <dbReference type="ARBA" id="ARBA00022837"/>
    </source>
</evidence>
<dbReference type="InterPro" id="IPR037045">
    <property type="entry name" value="S8pro/Inhibitor_I9_sf"/>
</dbReference>
<keyword evidence="8 10" id="KW-0720">Serine protease</keyword>
<dbReference type="PROSITE" id="PS51892">
    <property type="entry name" value="SUBTILASE"/>
    <property type="match status" value="1"/>
</dbReference>
<comment type="similarity">
    <text evidence="3 10 11">Belongs to the peptidase S8 family.</text>
</comment>
<dbReference type="PRINTS" id="PR00723">
    <property type="entry name" value="SUBTILISIN"/>
</dbReference>
<keyword evidence="6" id="KW-0479">Metal-binding</keyword>
<keyword evidence="5 10" id="KW-0645">Protease</keyword>
<dbReference type="SUPFAM" id="SSF54897">
    <property type="entry name" value="Protease propeptides/inhibitors"/>
    <property type="match status" value="1"/>
</dbReference>
<feature type="active site" description="Charge relay system" evidence="10">
    <location>
        <position position="320"/>
    </location>
</feature>
<organism evidence="13 14">
    <name type="scientific">Thalassorhabdus alkalitolerans</name>
    <dbReference type="NCBI Taxonomy" id="2282697"/>
    <lineage>
        <taxon>Bacteria</taxon>
        <taxon>Bacillati</taxon>
        <taxon>Bacillota</taxon>
        <taxon>Bacilli</taxon>
        <taxon>Bacillales</taxon>
        <taxon>Bacillaceae</taxon>
        <taxon>Thalassorhabdus</taxon>
    </lineage>
</organism>